<dbReference type="InterPro" id="IPR023009">
    <property type="entry name" value="Tyrosine_recombinase_XerC/XerD"/>
</dbReference>
<evidence type="ECO:0000259" key="10">
    <source>
        <dbReference type="PROSITE" id="PS51898"/>
    </source>
</evidence>
<dbReference type="GO" id="GO:0006313">
    <property type="term" value="P:DNA transposition"/>
    <property type="evidence" value="ECO:0007669"/>
    <property type="project" value="UniProtKB-UniRule"/>
</dbReference>
<comment type="subcellular location">
    <subcellularLocation>
        <location evidence="1 9">Cytoplasm</location>
    </subcellularLocation>
</comment>
<dbReference type="GO" id="GO:0051301">
    <property type="term" value="P:cell division"/>
    <property type="evidence" value="ECO:0007669"/>
    <property type="project" value="UniProtKB-KW"/>
</dbReference>
<dbReference type="Pfam" id="PF02899">
    <property type="entry name" value="Phage_int_SAM_1"/>
    <property type="match status" value="1"/>
</dbReference>
<comment type="subunit">
    <text evidence="9">Forms a cyclic heterotetrameric complex composed of two molecules of XerC and two molecules of XerD.</text>
</comment>
<gene>
    <name evidence="9" type="primary">xerC</name>
    <name evidence="12" type="ORF">HNQ65_002091</name>
</gene>
<evidence type="ECO:0000256" key="6">
    <source>
        <dbReference type="ARBA" id="ARBA00023125"/>
    </source>
</evidence>
<dbReference type="Gene3D" id="1.10.443.10">
    <property type="entry name" value="Intergrase catalytic core"/>
    <property type="match status" value="1"/>
</dbReference>
<keyword evidence="3 9" id="KW-0132">Cell division</keyword>
<dbReference type="InterPro" id="IPR002104">
    <property type="entry name" value="Integrase_catalytic"/>
</dbReference>
<dbReference type="InterPro" id="IPR010998">
    <property type="entry name" value="Integrase_recombinase_N"/>
</dbReference>
<keyword evidence="8 9" id="KW-0131">Cell cycle</keyword>
<keyword evidence="6 9" id="KW-0238">DNA-binding</keyword>
<dbReference type="RefSeq" id="WP_184339438.1">
    <property type="nucleotide sequence ID" value="NZ_JACHIG010000004.1"/>
</dbReference>
<dbReference type="InterPro" id="IPR050090">
    <property type="entry name" value="Tyrosine_recombinase_XerCD"/>
</dbReference>
<feature type="active site" evidence="9">
    <location>
        <position position="241"/>
    </location>
</feature>
<dbReference type="EMBL" id="JACHIG010000004">
    <property type="protein sequence ID" value="MBB5032509.1"/>
    <property type="molecule type" value="Genomic_DNA"/>
</dbReference>
<dbReference type="GO" id="GO:0007059">
    <property type="term" value="P:chromosome segregation"/>
    <property type="evidence" value="ECO:0007669"/>
    <property type="project" value="UniProtKB-UniRule"/>
</dbReference>
<dbReference type="Pfam" id="PF00589">
    <property type="entry name" value="Phage_integrase"/>
    <property type="match status" value="1"/>
</dbReference>
<comment type="similarity">
    <text evidence="9">Belongs to the 'phage' integrase family. XerC subfamily.</text>
</comment>
<dbReference type="Gene3D" id="1.10.150.130">
    <property type="match status" value="1"/>
</dbReference>
<keyword evidence="13" id="KW-1185">Reference proteome</keyword>
<evidence type="ECO:0000256" key="9">
    <source>
        <dbReference type="HAMAP-Rule" id="MF_01808"/>
    </source>
</evidence>
<evidence type="ECO:0000313" key="12">
    <source>
        <dbReference type="EMBL" id="MBB5032509.1"/>
    </source>
</evidence>
<dbReference type="PANTHER" id="PTHR30349">
    <property type="entry name" value="PHAGE INTEGRASE-RELATED"/>
    <property type="match status" value="1"/>
</dbReference>
<name>A0A7W8DJU3_9BACT</name>
<dbReference type="PANTHER" id="PTHR30349:SF77">
    <property type="entry name" value="TYROSINE RECOMBINASE XERC"/>
    <property type="match status" value="1"/>
</dbReference>
<keyword evidence="2 9" id="KW-0963">Cytoplasm</keyword>
<dbReference type="AlphaFoldDB" id="A0A7W8DJU3"/>
<feature type="active site" description="O-(3'-phospho-DNA)-tyrosine intermediate" evidence="9">
    <location>
        <position position="276"/>
    </location>
</feature>
<organism evidence="12 13">
    <name type="scientific">Prosthecobacter vanneervenii</name>
    <dbReference type="NCBI Taxonomy" id="48466"/>
    <lineage>
        <taxon>Bacteria</taxon>
        <taxon>Pseudomonadati</taxon>
        <taxon>Verrucomicrobiota</taxon>
        <taxon>Verrucomicrobiia</taxon>
        <taxon>Verrucomicrobiales</taxon>
        <taxon>Verrucomicrobiaceae</taxon>
        <taxon>Prosthecobacter</taxon>
    </lineage>
</organism>
<dbReference type="GO" id="GO:0009037">
    <property type="term" value="F:tyrosine-based site-specific recombinase activity"/>
    <property type="evidence" value="ECO:0007669"/>
    <property type="project" value="UniProtKB-UniRule"/>
</dbReference>
<feature type="active site" evidence="9">
    <location>
        <position position="244"/>
    </location>
</feature>
<keyword evidence="7 9" id="KW-0233">DNA recombination</keyword>
<evidence type="ECO:0000256" key="8">
    <source>
        <dbReference type="ARBA" id="ARBA00023306"/>
    </source>
</evidence>
<dbReference type="HAMAP" id="MF_01808">
    <property type="entry name" value="Recomb_XerC_XerD"/>
    <property type="match status" value="1"/>
</dbReference>
<dbReference type="PROSITE" id="PS51900">
    <property type="entry name" value="CB"/>
    <property type="match status" value="1"/>
</dbReference>
<comment type="caution">
    <text evidence="12">The sequence shown here is derived from an EMBL/GenBank/DDBJ whole genome shotgun (WGS) entry which is preliminary data.</text>
</comment>
<evidence type="ECO:0000256" key="1">
    <source>
        <dbReference type="ARBA" id="ARBA00004496"/>
    </source>
</evidence>
<proteinExistence type="inferred from homology"/>
<evidence type="ECO:0000256" key="2">
    <source>
        <dbReference type="ARBA" id="ARBA00022490"/>
    </source>
</evidence>
<reference evidence="12 13" key="1">
    <citation type="submission" date="2020-08" db="EMBL/GenBank/DDBJ databases">
        <title>Genomic Encyclopedia of Type Strains, Phase IV (KMG-IV): sequencing the most valuable type-strain genomes for metagenomic binning, comparative biology and taxonomic classification.</title>
        <authorList>
            <person name="Goeker M."/>
        </authorList>
    </citation>
    <scope>NUCLEOTIDE SEQUENCE [LARGE SCALE GENOMIC DNA]</scope>
    <source>
        <strain evidence="12 13">DSM 12252</strain>
    </source>
</reference>
<evidence type="ECO:0000256" key="7">
    <source>
        <dbReference type="ARBA" id="ARBA00023172"/>
    </source>
</evidence>
<feature type="active site" evidence="9">
    <location>
        <position position="152"/>
    </location>
</feature>
<feature type="domain" description="Tyr recombinase" evidence="10">
    <location>
        <begin position="105"/>
        <end position="289"/>
    </location>
</feature>
<evidence type="ECO:0000259" key="11">
    <source>
        <dbReference type="PROSITE" id="PS51900"/>
    </source>
</evidence>
<evidence type="ECO:0000256" key="5">
    <source>
        <dbReference type="ARBA" id="ARBA00022908"/>
    </source>
</evidence>
<feature type="domain" description="Core-binding (CB)" evidence="11">
    <location>
        <begin position="1"/>
        <end position="84"/>
    </location>
</feature>
<dbReference type="InterPro" id="IPR011010">
    <property type="entry name" value="DNA_brk_join_enz"/>
</dbReference>
<dbReference type="GO" id="GO:0003677">
    <property type="term" value="F:DNA binding"/>
    <property type="evidence" value="ECO:0007669"/>
    <property type="project" value="UniProtKB-UniRule"/>
</dbReference>
<comment type="function">
    <text evidence="9">Site-specific tyrosine recombinase, which acts by catalyzing the cutting and rejoining of the recombining DNA molecules. The XerC-XerD complex is essential to convert dimers of the bacterial chromosome into monomers to permit their segregation at cell division. It also contributes to the segregational stability of plasmids.</text>
</comment>
<protein>
    <recommendedName>
        <fullName evidence="9">Tyrosine recombinase XerC</fullName>
    </recommendedName>
</protein>
<dbReference type="InterPro" id="IPR044068">
    <property type="entry name" value="CB"/>
</dbReference>
<dbReference type="InterPro" id="IPR004107">
    <property type="entry name" value="Integrase_SAM-like_N"/>
</dbReference>
<dbReference type="CDD" id="cd00798">
    <property type="entry name" value="INT_XerDC_C"/>
    <property type="match status" value="1"/>
</dbReference>
<feature type="active site" evidence="9">
    <location>
        <position position="267"/>
    </location>
</feature>
<accession>A0A7W8DJU3</accession>
<evidence type="ECO:0000256" key="4">
    <source>
        <dbReference type="ARBA" id="ARBA00022829"/>
    </source>
</evidence>
<dbReference type="GO" id="GO:0005737">
    <property type="term" value="C:cytoplasm"/>
    <property type="evidence" value="ECO:0007669"/>
    <property type="project" value="UniProtKB-SubCell"/>
</dbReference>
<evidence type="ECO:0000256" key="3">
    <source>
        <dbReference type="ARBA" id="ARBA00022618"/>
    </source>
</evidence>
<dbReference type="InterPro" id="IPR013762">
    <property type="entry name" value="Integrase-like_cat_sf"/>
</dbReference>
<dbReference type="PROSITE" id="PS51898">
    <property type="entry name" value="TYR_RECOMBINASE"/>
    <property type="match status" value="1"/>
</dbReference>
<keyword evidence="5 9" id="KW-0229">DNA integration</keyword>
<dbReference type="SUPFAM" id="SSF56349">
    <property type="entry name" value="DNA breaking-rejoining enzymes"/>
    <property type="match status" value="1"/>
</dbReference>
<evidence type="ECO:0000313" key="13">
    <source>
        <dbReference type="Proteomes" id="UP000590740"/>
    </source>
</evidence>
<sequence length="295" mass="33963">MEDKLAAEFLEFLEVERRSSVRTQANYELALRQLREWRTPFKGWSELTADDFRAFLFDLMKQERGRATIRLQFAALRSFFKWLTRRRGWKNNPLLEVQLPKREKKLPVTLTVAQVEAMLTLPLTMEKSKRDAVWAPERDAAILELFYSTGMRLSELVALNVADIDTYTETVRVFGKGSKERICPVGLKALEAVQRYRLKAGVHDGALFLSKLRRRISGQAVDDVISKYWRASGLPVHLTPHKLRHSFATHLLNNGADLRSVQELLGHASLSTTQIYTHVSTQRMKEVYEAAHPRA</sequence>
<feature type="active site" evidence="9">
    <location>
        <position position="176"/>
    </location>
</feature>
<keyword evidence="4 9" id="KW-0159">Chromosome partition</keyword>
<dbReference type="Proteomes" id="UP000590740">
    <property type="component" value="Unassembled WGS sequence"/>
</dbReference>